<evidence type="ECO:0008006" key="3">
    <source>
        <dbReference type="Google" id="ProtNLM"/>
    </source>
</evidence>
<comment type="caution">
    <text evidence="1">The sequence shown here is derived from an EMBL/GenBank/DDBJ whole genome shotgun (WGS) entry which is preliminary data.</text>
</comment>
<proteinExistence type="predicted"/>
<dbReference type="RefSeq" id="WP_006597549.1">
    <property type="nucleotide sequence ID" value="NZ_GL622359.1"/>
</dbReference>
<protein>
    <recommendedName>
        <fullName evidence="3">Ferritin-like domain-containing protein</fullName>
    </recommendedName>
</protein>
<dbReference type="AlphaFoldDB" id="E6MDP9"/>
<dbReference type="InterPro" id="IPR009078">
    <property type="entry name" value="Ferritin-like_SF"/>
</dbReference>
<dbReference type="InterPro" id="IPR012348">
    <property type="entry name" value="RNR-like"/>
</dbReference>
<dbReference type="SUPFAM" id="SSF47240">
    <property type="entry name" value="Ferritin-like"/>
    <property type="match status" value="1"/>
</dbReference>
<keyword evidence="2" id="KW-1185">Reference proteome</keyword>
<organism evidence="1 2">
    <name type="scientific">Pseudoramibacter alactolyticus ATCC 23263</name>
    <dbReference type="NCBI Taxonomy" id="887929"/>
    <lineage>
        <taxon>Bacteria</taxon>
        <taxon>Bacillati</taxon>
        <taxon>Bacillota</taxon>
        <taxon>Clostridia</taxon>
        <taxon>Eubacteriales</taxon>
        <taxon>Eubacteriaceae</taxon>
        <taxon>Pseudoramibacter</taxon>
    </lineage>
</organism>
<dbReference type="OrthoDB" id="268439at2"/>
<evidence type="ECO:0000313" key="2">
    <source>
        <dbReference type="Proteomes" id="UP000004754"/>
    </source>
</evidence>
<dbReference type="STRING" id="887929.HMP0721_0131"/>
<dbReference type="eggNOG" id="COG1633">
    <property type="taxonomic scope" value="Bacteria"/>
</dbReference>
<name>E6MDP9_9FIRM</name>
<dbReference type="Proteomes" id="UP000004754">
    <property type="component" value="Unassembled WGS sequence"/>
</dbReference>
<evidence type="ECO:0000313" key="1">
    <source>
        <dbReference type="EMBL" id="EFV02658.1"/>
    </source>
</evidence>
<dbReference type="EMBL" id="AEQN01000005">
    <property type="protein sequence ID" value="EFV02658.1"/>
    <property type="molecule type" value="Genomic_DNA"/>
</dbReference>
<gene>
    <name evidence="1" type="ORF">HMP0721_0131</name>
</gene>
<sequence length="246" mass="27383">MAMIDLSTLGIGNPAEMDWAAYFDENHAHRLVNDFSRETPLTADEKRLIFPSVRRFQKGEASDGCCLIACAEAYVQVTGDAAYLPAIRGFIREENRHSAYLKSYMDYYGVAPASRVLLDRIFRRMRKGGTLKREITVLVTAEMLALSYYAALSRCTVSPVLQRICAQMLHDESRHIVFQSWTLHKIGAGEADARRRQRLLRAAANALWLGAKPVFAAAGYTRRALFSEAEAMLAQSAAIAATGTWA</sequence>
<dbReference type="HOGENOM" id="CLU_095351_0_0_9"/>
<accession>E6MDP9</accession>
<reference evidence="1 2" key="1">
    <citation type="submission" date="2010-12" db="EMBL/GenBank/DDBJ databases">
        <authorList>
            <person name="Muzny D."/>
            <person name="Qin X."/>
            <person name="Deng J."/>
            <person name="Jiang H."/>
            <person name="Liu Y."/>
            <person name="Qu J."/>
            <person name="Song X.-Z."/>
            <person name="Zhang L."/>
            <person name="Thornton R."/>
            <person name="Coyle M."/>
            <person name="Francisco L."/>
            <person name="Jackson L."/>
            <person name="Javaid M."/>
            <person name="Korchina V."/>
            <person name="Kovar C."/>
            <person name="Mata R."/>
            <person name="Mathew T."/>
            <person name="Ngo R."/>
            <person name="Nguyen L."/>
            <person name="Nguyen N."/>
            <person name="Okwuonu G."/>
            <person name="Ongeri F."/>
            <person name="Pham C."/>
            <person name="Simmons D."/>
            <person name="Wilczek-Boney K."/>
            <person name="Hale W."/>
            <person name="Jakkamsetti A."/>
            <person name="Pham P."/>
            <person name="Ruth R."/>
            <person name="San Lucas F."/>
            <person name="Warren J."/>
            <person name="Zhang J."/>
            <person name="Zhao Z."/>
            <person name="Zhou C."/>
            <person name="Zhu D."/>
            <person name="Lee S."/>
            <person name="Bess C."/>
            <person name="Blankenburg K."/>
            <person name="Forbes L."/>
            <person name="Fu Q."/>
            <person name="Gubbala S."/>
            <person name="Hirani K."/>
            <person name="Jayaseelan J.C."/>
            <person name="Lara F."/>
            <person name="Munidasa M."/>
            <person name="Palculict T."/>
            <person name="Patil S."/>
            <person name="Pu L.-L."/>
            <person name="Saada N."/>
            <person name="Tang L."/>
            <person name="Weissenberger G."/>
            <person name="Zhu Y."/>
            <person name="Hemphill L."/>
            <person name="Shang Y."/>
            <person name="Youmans B."/>
            <person name="Ayvaz T."/>
            <person name="Ross M."/>
            <person name="Santibanez J."/>
            <person name="Aqrawi P."/>
            <person name="Gross S."/>
            <person name="Joshi V."/>
            <person name="Fowler G."/>
            <person name="Nazareth L."/>
            <person name="Reid J."/>
            <person name="Worley K."/>
            <person name="Petrosino J."/>
            <person name="Highlander S."/>
            <person name="Gibbs R."/>
        </authorList>
    </citation>
    <scope>NUCLEOTIDE SEQUENCE [LARGE SCALE GENOMIC DNA]</scope>
    <source>
        <strain evidence="1 2">ATCC 23263</strain>
    </source>
</reference>
<dbReference type="GO" id="GO:0016491">
    <property type="term" value="F:oxidoreductase activity"/>
    <property type="evidence" value="ECO:0007669"/>
    <property type="project" value="InterPro"/>
</dbReference>
<dbReference type="Gene3D" id="1.10.620.20">
    <property type="entry name" value="Ribonucleotide Reductase, subunit A"/>
    <property type="match status" value="1"/>
</dbReference>
<dbReference type="CDD" id="cd00657">
    <property type="entry name" value="Ferritin_like"/>
    <property type="match status" value="1"/>
</dbReference>